<feature type="transmembrane region" description="Helical" evidence="7">
    <location>
        <begin position="151"/>
        <end position="172"/>
    </location>
</feature>
<comment type="subcellular location">
    <subcellularLocation>
        <location evidence="1">Cell membrane</location>
        <topology evidence="1">Multi-pass membrane protein</topology>
    </subcellularLocation>
</comment>
<dbReference type="PANTHER" id="PTHR39087">
    <property type="entry name" value="UPF0104 MEMBRANE PROTEIN MJ1595"/>
    <property type="match status" value="1"/>
</dbReference>
<feature type="transmembrane region" description="Helical" evidence="7">
    <location>
        <begin position="107"/>
        <end position="131"/>
    </location>
</feature>
<evidence type="ECO:0000256" key="2">
    <source>
        <dbReference type="ARBA" id="ARBA00022475"/>
    </source>
</evidence>
<dbReference type="EMBL" id="RBIL01000003">
    <property type="protein sequence ID" value="RKQ85006.1"/>
    <property type="molecule type" value="Genomic_DNA"/>
</dbReference>
<keyword evidence="5 7" id="KW-0472">Membrane</keyword>
<feature type="transmembrane region" description="Helical" evidence="7">
    <location>
        <begin position="184"/>
        <end position="206"/>
    </location>
</feature>
<evidence type="ECO:0000256" key="4">
    <source>
        <dbReference type="ARBA" id="ARBA00022989"/>
    </source>
</evidence>
<reference evidence="8 9" key="1">
    <citation type="submission" date="2018-10" db="EMBL/GenBank/DDBJ databases">
        <title>Genomic Encyclopedia of Archaeal and Bacterial Type Strains, Phase II (KMG-II): from individual species to whole genera.</title>
        <authorList>
            <person name="Goeker M."/>
        </authorList>
    </citation>
    <scope>NUCLEOTIDE SEQUENCE [LARGE SCALE GENOMIC DNA]</scope>
    <source>
        <strain evidence="8 9">DSM 14954</strain>
    </source>
</reference>
<evidence type="ECO:0000256" key="5">
    <source>
        <dbReference type="ARBA" id="ARBA00023136"/>
    </source>
</evidence>
<feature type="transmembrane region" description="Helical" evidence="7">
    <location>
        <begin position="70"/>
        <end position="87"/>
    </location>
</feature>
<gene>
    <name evidence="8" type="ORF">C8N24_6640</name>
</gene>
<evidence type="ECO:0000256" key="1">
    <source>
        <dbReference type="ARBA" id="ARBA00004651"/>
    </source>
</evidence>
<dbReference type="Proteomes" id="UP000278962">
    <property type="component" value="Unassembled WGS sequence"/>
</dbReference>
<feature type="transmembrane region" description="Helical" evidence="7">
    <location>
        <begin position="313"/>
        <end position="332"/>
    </location>
</feature>
<dbReference type="Pfam" id="PF03706">
    <property type="entry name" value="LPG_synthase_TM"/>
    <property type="match status" value="1"/>
</dbReference>
<evidence type="ECO:0000256" key="7">
    <source>
        <dbReference type="SAM" id="Phobius"/>
    </source>
</evidence>
<dbReference type="OrthoDB" id="5242192at2"/>
<evidence type="ECO:0000256" key="3">
    <source>
        <dbReference type="ARBA" id="ARBA00022692"/>
    </source>
</evidence>
<accession>A0A660KYB0</accession>
<keyword evidence="9" id="KW-1185">Reference proteome</keyword>
<name>A0A660KYB0_9ACTN</name>
<evidence type="ECO:0000313" key="9">
    <source>
        <dbReference type="Proteomes" id="UP000278962"/>
    </source>
</evidence>
<dbReference type="AlphaFoldDB" id="A0A660KYB0"/>
<feature type="transmembrane region" description="Helical" evidence="7">
    <location>
        <begin position="283"/>
        <end position="301"/>
    </location>
</feature>
<comment type="caution">
    <text evidence="8">The sequence shown here is derived from an EMBL/GenBank/DDBJ whole genome shotgun (WGS) entry which is preliminary data.</text>
</comment>
<protein>
    <submittedName>
        <fullName evidence="8">Uncharacterized protein (TIRG00374 family)</fullName>
    </submittedName>
</protein>
<sequence>MTRAPEQEVEEPRPPGDDHDDDDRGLEFTTRGVLTLCGFLAAMILALYLLLPQLAGLEDTWERIQDGSPFWILVALAFALGMFWGYIEMFRGVFSKVGKGIIGRTESYLITMAGLAASRLFAAGGAGGLVLQAWALRQAGLGRRVVADKTISFLVLTYFPYAAAVLICGLGLRTGLFPGEAPVGMTLVPAVIALIMMGVAALILLVPTDLQRRLDGFARRTGHIGRIAQRLASVPAASSAGLHDAIAHLRSRDPALFGAIAFWAFQIAVLWAAFHAFGDPPPLAVLVQAFFVGMLGNLLPIPGGVGGVEGGMIGSFAAFGVDAGLAVVAVLVFRALTFWLPLLPGVFAFFKLRARVELWRRERGATIQSKA</sequence>
<dbReference type="InterPro" id="IPR022791">
    <property type="entry name" value="L-PG_synthase/AglD"/>
</dbReference>
<evidence type="ECO:0000313" key="8">
    <source>
        <dbReference type="EMBL" id="RKQ85006.1"/>
    </source>
</evidence>
<proteinExistence type="predicted"/>
<dbReference type="PANTHER" id="PTHR39087:SF2">
    <property type="entry name" value="UPF0104 MEMBRANE PROTEIN MJ1595"/>
    <property type="match status" value="1"/>
</dbReference>
<keyword evidence="4 7" id="KW-1133">Transmembrane helix</keyword>
<organism evidence="8 9">
    <name type="scientific">Solirubrobacter pauli</name>
    <dbReference type="NCBI Taxonomy" id="166793"/>
    <lineage>
        <taxon>Bacteria</taxon>
        <taxon>Bacillati</taxon>
        <taxon>Actinomycetota</taxon>
        <taxon>Thermoleophilia</taxon>
        <taxon>Solirubrobacterales</taxon>
        <taxon>Solirubrobacteraceae</taxon>
        <taxon>Solirubrobacter</taxon>
    </lineage>
</organism>
<dbReference type="NCBIfam" id="TIGR00374">
    <property type="entry name" value="flippase-like domain"/>
    <property type="match status" value="1"/>
</dbReference>
<evidence type="ECO:0000256" key="6">
    <source>
        <dbReference type="SAM" id="MobiDB-lite"/>
    </source>
</evidence>
<dbReference type="RefSeq" id="WP_121258590.1">
    <property type="nucleotide sequence ID" value="NZ_RBIL01000003.1"/>
</dbReference>
<feature type="region of interest" description="Disordered" evidence="6">
    <location>
        <begin position="1"/>
        <end position="24"/>
    </location>
</feature>
<feature type="transmembrane region" description="Helical" evidence="7">
    <location>
        <begin position="32"/>
        <end position="50"/>
    </location>
</feature>
<keyword evidence="2" id="KW-1003">Cell membrane</keyword>
<keyword evidence="3 7" id="KW-0812">Transmembrane</keyword>
<feature type="transmembrane region" description="Helical" evidence="7">
    <location>
        <begin position="255"/>
        <end position="277"/>
    </location>
</feature>
<dbReference type="GO" id="GO:0005886">
    <property type="term" value="C:plasma membrane"/>
    <property type="evidence" value="ECO:0007669"/>
    <property type="project" value="UniProtKB-SubCell"/>
</dbReference>